<dbReference type="InterPro" id="IPR044946">
    <property type="entry name" value="Restrct_endonuc_typeI_TRD_sf"/>
</dbReference>
<dbReference type="EMBL" id="PCSU01000072">
    <property type="protein sequence ID" value="PIP56226.1"/>
    <property type="molecule type" value="Genomic_DNA"/>
</dbReference>
<gene>
    <name evidence="5" type="ORF">COX05_04165</name>
</gene>
<name>A0A2H0BEY3_UNCKA</name>
<keyword evidence="3" id="KW-0238">DNA-binding</keyword>
<dbReference type="PANTHER" id="PTHR30408:SF12">
    <property type="entry name" value="TYPE I RESTRICTION ENZYME MJAVIII SPECIFICITY SUBUNIT"/>
    <property type="match status" value="1"/>
</dbReference>
<organism evidence="5 6">
    <name type="scientific">candidate division WWE3 bacterium CG22_combo_CG10-13_8_21_14_all_39_12</name>
    <dbReference type="NCBI Taxonomy" id="1975094"/>
    <lineage>
        <taxon>Bacteria</taxon>
        <taxon>Katanobacteria</taxon>
    </lineage>
</organism>
<accession>A0A2H0BEY3</accession>
<dbReference type="AlphaFoldDB" id="A0A2H0BEY3"/>
<evidence type="ECO:0000256" key="3">
    <source>
        <dbReference type="ARBA" id="ARBA00023125"/>
    </source>
</evidence>
<evidence type="ECO:0000313" key="6">
    <source>
        <dbReference type="Proteomes" id="UP000228495"/>
    </source>
</evidence>
<dbReference type="Proteomes" id="UP000228495">
    <property type="component" value="Unassembled WGS sequence"/>
</dbReference>
<evidence type="ECO:0000256" key="1">
    <source>
        <dbReference type="ARBA" id="ARBA00010923"/>
    </source>
</evidence>
<dbReference type="GO" id="GO:0003677">
    <property type="term" value="F:DNA binding"/>
    <property type="evidence" value="ECO:0007669"/>
    <property type="project" value="UniProtKB-KW"/>
</dbReference>
<dbReference type="PANTHER" id="PTHR30408">
    <property type="entry name" value="TYPE-1 RESTRICTION ENZYME ECOKI SPECIFICITY PROTEIN"/>
    <property type="match status" value="1"/>
</dbReference>
<sequence>MQYSLCMYVKLNEIANLISGYSFRSALNSSKEGVRVLQAKDIRGSEITDTTKMSSIEKTFSSTNSYVQENDILLTSRGASFGSFPAAIFVSKETGVIASSSVYILRIKDTTLVLPDYISYYFNSFYGQKKLIEIARGSRIKNIPLKELAEITIPIPSLEKQCILANLSHNIIQQRELNEKRNIILGDLSDTIFREPQTL</sequence>
<dbReference type="SUPFAM" id="SSF116734">
    <property type="entry name" value="DNA methylase specificity domain"/>
    <property type="match status" value="1"/>
</dbReference>
<dbReference type="InterPro" id="IPR000055">
    <property type="entry name" value="Restrct_endonuc_typeI_TRD"/>
</dbReference>
<keyword evidence="2" id="KW-0680">Restriction system</keyword>
<feature type="domain" description="Type I restriction modification DNA specificity" evidence="4">
    <location>
        <begin position="8"/>
        <end position="182"/>
    </location>
</feature>
<dbReference type="GO" id="GO:0009307">
    <property type="term" value="P:DNA restriction-modification system"/>
    <property type="evidence" value="ECO:0007669"/>
    <property type="project" value="UniProtKB-KW"/>
</dbReference>
<comment type="caution">
    <text evidence="5">The sequence shown here is derived from an EMBL/GenBank/DDBJ whole genome shotgun (WGS) entry which is preliminary data.</text>
</comment>
<comment type="similarity">
    <text evidence="1">Belongs to the type-I restriction system S methylase family.</text>
</comment>
<proteinExistence type="inferred from homology"/>
<evidence type="ECO:0000259" key="4">
    <source>
        <dbReference type="Pfam" id="PF01420"/>
    </source>
</evidence>
<evidence type="ECO:0000256" key="2">
    <source>
        <dbReference type="ARBA" id="ARBA00022747"/>
    </source>
</evidence>
<dbReference type="Gene3D" id="3.90.220.20">
    <property type="entry name" value="DNA methylase specificity domains"/>
    <property type="match status" value="1"/>
</dbReference>
<dbReference type="Pfam" id="PF01420">
    <property type="entry name" value="Methylase_S"/>
    <property type="match status" value="1"/>
</dbReference>
<protein>
    <recommendedName>
        <fullName evidence="4">Type I restriction modification DNA specificity domain-containing protein</fullName>
    </recommendedName>
</protein>
<reference evidence="5 6" key="1">
    <citation type="submission" date="2017-09" db="EMBL/GenBank/DDBJ databases">
        <title>Depth-based differentiation of microbial function through sediment-hosted aquifers and enrichment of novel symbionts in the deep terrestrial subsurface.</title>
        <authorList>
            <person name="Probst A.J."/>
            <person name="Ladd B."/>
            <person name="Jarett J.K."/>
            <person name="Geller-Mcgrath D.E."/>
            <person name="Sieber C.M."/>
            <person name="Emerson J.B."/>
            <person name="Anantharaman K."/>
            <person name="Thomas B.C."/>
            <person name="Malmstrom R."/>
            <person name="Stieglmeier M."/>
            <person name="Klingl A."/>
            <person name="Woyke T."/>
            <person name="Ryan C.M."/>
            <person name="Banfield J.F."/>
        </authorList>
    </citation>
    <scope>NUCLEOTIDE SEQUENCE [LARGE SCALE GENOMIC DNA]</scope>
    <source>
        <strain evidence="5">CG22_combo_CG10-13_8_21_14_all_39_12</strain>
    </source>
</reference>
<evidence type="ECO:0000313" key="5">
    <source>
        <dbReference type="EMBL" id="PIP56226.1"/>
    </source>
</evidence>
<dbReference type="InterPro" id="IPR052021">
    <property type="entry name" value="Type-I_RS_S_subunit"/>
</dbReference>